<dbReference type="Proteomes" id="UP000254664">
    <property type="component" value="Unassembled WGS sequence"/>
</dbReference>
<evidence type="ECO:0000256" key="1">
    <source>
        <dbReference type="SAM" id="Phobius"/>
    </source>
</evidence>
<keyword evidence="1" id="KW-0472">Membrane</keyword>
<evidence type="ECO:0000313" key="2">
    <source>
        <dbReference type="EMBL" id="SUY48444.1"/>
    </source>
</evidence>
<dbReference type="AlphaFoldDB" id="A0A381JB08"/>
<dbReference type="RefSeq" id="WP_172556366.1">
    <property type="nucleotide sequence ID" value="NZ_UFWZ01000001.1"/>
</dbReference>
<reference evidence="2 3" key="1">
    <citation type="submission" date="2018-06" db="EMBL/GenBank/DDBJ databases">
        <authorList>
            <consortium name="Pathogen Informatics"/>
            <person name="Doyle S."/>
        </authorList>
    </citation>
    <scope>NUCLEOTIDE SEQUENCE [LARGE SCALE GENOMIC DNA]</scope>
    <source>
        <strain evidence="2 3">NCTC9836</strain>
    </source>
</reference>
<feature type="transmembrane region" description="Helical" evidence="1">
    <location>
        <begin position="32"/>
        <end position="50"/>
    </location>
</feature>
<evidence type="ECO:0000313" key="3">
    <source>
        <dbReference type="Proteomes" id="UP000254664"/>
    </source>
</evidence>
<keyword evidence="1" id="KW-1133">Transmembrane helix</keyword>
<accession>A0A381JB08</accession>
<protein>
    <submittedName>
        <fullName evidence="2">Uncharacterized protein</fullName>
    </submittedName>
</protein>
<gene>
    <name evidence="2" type="ORF">NCTC9836_02850</name>
</gene>
<proteinExistence type="predicted"/>
<keyword evidence="3" id="KW-1185">Reference proteome</keyword>
<dbReference type="EMBL" id="UFWZ01000001">
    <property type="protein sequence ID" value="SUY48444.1"/>
    <property type="molecule type" value="Genomic_DNA"/>
</dbReference>
<sequence length="57" mass="6426">MNLRIKKNLWLLVGLIFLVGFGIELSPFNVRGGGNLLLSIICLINAYNTYKKMKEAN</sequence>
<name>A0A381JB08_9CLOT</name>
<organism evidence="2 3">
    <name type="scientific">Clostridium putrefaciens</name>
    <dbReference type="NCBI Taxonomy" id="99675"/>
    <lineage>
        <taxon>Bacteria</taxon>
        <taxon>Bacillati</taxon>
        <taxon>Bacillota</taxon>
        <taxon>Clostridia</taxon>
        <taxon>Eubacteriales</taxon>
        <taxon>Clostridiaceae</taxon>
        <taxon>Clostridium</taxon>
    </lineage>
</organism>
<keyword evidence="1" id="KW-0812">Transmembrane</keyword>